<evidence type="ECO:0000313" key="3">
    <source>
        <dbReference type="Proteomes" id="UP001201397"/>
    </source>
</evidence>
<gene>
    <name evidence="2" type="ORF">L4H06_03655</name>
</gene>
<comment type="caution">
    <text evidence="2">The sequence shown here is derived from an EMBL/GenBank/DDBJ whole genome shotgun (WGS) entry which is preliminary data.</text>
</comment>
<keyword evidence="1" id="KW-0732">Signal</keyword>
<evidence type="ECO:0000313" key="2">
    <source>
        <dbReference type="EMBL" id="MCF7529329.1"/>
    </source>
</evidence>
<protein>
    <submittedName>
        <fullName evidence="2">Uncharacterized protein</fullName>
    </submittedName>
</protein>
<sequence>MKKSIFAVLVLILAQPALAEHTAFSCVTNSGKTLAVVDGGSHYRYSYGFPGKPDLVFTNSKGQVQPMCGKYECGVTLTHKGVDYNIAYWGEDLGVTVTKGGKTLANVACRNNRAQISNF</sequence>
<name>A0AAW5ALF6_9NEIS</name>
<dbReference type="EMBL" id="JAKKDL010000003">
    <property type="protein sequence ID" value="MCF7529329.1"/>
    <property type="molecule type" value="Genomic_DNA"/>
</dbReference>
<dbReference type="Proteomes" id="UP001201397">
    <property type="component" value="Unassembled WGS sequence"/>
</dbReference>
<reference evidence="2" key="1">
    <citation type="submission" date="2022-01" db="EMBL/GenBank/DDBJ databases">
        <title>Neisseria sp. ZJ104.</title>
        <authorList>
            <person name="Yang C."/>
        </authorList>
    </citation>
    <scope>NUCLEOTIDE SEQUENCE</scope>
    <source>
        <strain evidence="2">ZJ104</strain>
    </source>
</reference>
<evidence type="ECO:0000256" key="1">
    <source>
        <dbReference type="SAM" id="SignalP"/>
    </source>
</evidence>
<dbReference type="AlphaFoldDB" id="A0AAW5ALF6"/>
<feature type="signal peptide" evidence="1">
    <location>
        <begin position="1"/>
        <end position="19"/>
    </location>
</feature>
<accession>A0AAW5ALF6</accession>
<proteinExistence type="predicted"/>
<organism evidence="2 3">
    <name type="scientific">Neisseria lisongii</name>
    <dbReference type="NCBI Taxonomy" id="2912188"/>
    <lineage>
        <taxon>Bacteria</taxon>
        <taxon>Pseudomonadati</taxon>
        <taxon>Pseudomonadota</taxon>
        <taxon>Betaproteobacteria</taxon>
        <taxon>Neisseriales</taxon>
        <taxon>Neisseriaceae</taxon>
        <taxon>Neisseria</taxon>
    </lineage>
</organism>
<dbReference type="RefSeq" id="WP_237092571.1">
    <property type="nucleotide sequence ID" value="NZ_JAKKDL010000003.1"/>
</dbReference>
<feature type="chain" id="PRO_5043744853" evidence="1">
    <location>
        <begin position="20"/>
        <end position="119"/>
    </location>
</feature>